<reference evidence="1" key="1">
    <citation type="submission" date="2019-08" db="EMBL/GenBank/DDBJ databases">
        <authorList>
            <person name="Kucharzyk K."/>
            <person name="Murdoch R.W."/>
            <person name="Higgins S."/>
            <person name="Loffler F."/>
        </authorList>
    </citation>
    <scope>NUCLEOTIDE SEQUENCE</scope>
</reference>
<dbReference type="AlphaFoldDB" id="A0A645GZ65"/>
<gene>
    <name evidence="1" type="ORF">SDC9_176797</name>
</gene>
<protein>
    <submittedName>
        <fullName evidence="1">Uncharacterized protein</fullName>
    </submittedName>
</protein>
<comment type="caution">
    <text evidence="1">The sequence shown here is derived from an EMBL/GenBank/DDBJ whole genome shotgun (WGS) entry which is preliminary data.</text>
</comment>
<dbReference type="EMBL" id="VSSQ01079983">
    <property type="protein sequence ID" value="MPN29344.1"/>
    <property type="molecule type" value="Genomic_DNA"/>
</dbReference>
<sequence length="69" mass="8030">MSLNTNHSFDKAFHSVKFEPRSGKNLCINPAKPFEVKKAFIIDLANNQTDFIHVRKEQHISLIRPIKLR</sequence>
<organism evidence="1">
    <name type="scientific">bioreactor metagenome</name>
    <dbReference type="NCBI Taxonomy" id="1076179"/>
    <lineage>
        <taxon>unclassified sequences</taxon>
        <taxon>metagenomes</taxon>
        <taxon>ecological metagenomes</taxon>
    </lineage>
</organism>
<name>A0A645GZ65_9ZZZZ</name>
<evidence type="ECO:0000313" key="1">
    <source>
        <dbReference type="EMBL" id="MPN29344.1"/>
    </source>
</evidence>
<proteinExistence type="predicted"/>
<accession>A0A645GZ65</accession>